<proteinExistence type="predicted"/>
<sequence>YGKRSRVVKKTRKRKGSIVAQEGDPYLIIPFRHGVPGSISYSPIPQLLYKAIRQMIKNDEMKLSNIARGKKQSPNYEGELIPRKKYNWGSRLMGSGLDKLEGMVAMDVSTRKSIRTEYVTFRIISINSPAHKWIQKSRPGLHLTKHVVNNTKEIVEDIIGSGLKEDLGLA</sequence>
<accession>A0A0F9FKI3</accession>
<protein>
    <submittedName>
        <fullName evidence="1">Uncharacterized protein</fullName>
    </submittedName>
</protein>
<feature type="non-terminal residue" evidence="1">
    <location>
        <position position="1"/>
    </location>
</feature>
<name>A0A0F9FKI3_9ZZZZ</name>
<dbReference type="EMBL" id="LAZR01023294">
    <property type="protein sequence ID" value="KKL79001.1"/>
    <property type="molecule type" value="Genomic_DNA"/>
</dbReference>
<comment type="caution">
    <text evidence="1">The sequence shown here is derived from an EMBL/GenBank/DDBJ whole genome shotgun (WGS) entry which is preliminary data.</text>
</comment>
<dbReference type="AlphaFoldDB" id="A0A0F9FKI3"/>
<reference evidence="1" key="1">
    <citation type="journal article" date="2015" name="Nature">
        <title>Complex archaea that bridge the gap between prokaryotes and eukaryotes.</title>
        <authorList>
            <person name="Spang A."/>
            <person name="Saw J.H."/>
            <person name="Jorgensen S.L."/>
            <person name="Zaremba-Niedzwiedzka K."/>
            <person name="Martijn J."/>
            <person name="Lind A.E."/>
            <person name="van Eijk R."/>
            <person name="Schleper C."/>
            <person name="Guy L."/>
            <person name="Ettema T.J."/>
        </authorList>
    </citation>
    <scope>NUCLEOTIDE SEQUENCE</scope>
</reference>
<organism evidence="1">
    <name type="scientific">marine sediment metagenome</name>
    <dbReference type="NCBI Taxonomy" id="412755"/>
    <lineage>
        <taxon>unclassified sequences</taxon>
        <taxon>metagenomes</taxon>
        <taxon>ecological metagenomes</taxon>
    </lineage>
</organism>
<gene>
    <name evidence="1" type="ORF">LCGC14_2019170</name>
</gene>
<evidence type="ECO:0000313" key="1">
    <source>
        <dbReference type="EMBL" id="KKL79001.1"/>
    </source>
</evidence>